<sequence length="89" mass="10129">MQTKEPYALVVVSLIDKHRYVLQGRVEDVTEAILSDDVGAITKILQELTPEGAAIVLEAYRWFIEKKTIARVTNSSSPWVRRLLYSKPL</sequence>
<gene>
    <name evidence="1" type="ORF">DSM106972_039040</name>
</gene>
<proteinExistence type="predicted"/>
<protein>
    <submittedName>
        <fullName evidence="1">Uncharacterized protein</fullName>
    </submittedName>
</protein>
<dbReference type="Proteomes" id="UP000271624">
    <property type="component" value="Unassembled WGS sequence"/>
</dbReference>
<reference evidence="1" key="1">
    <citation type="submission" date="2018-12" db="EMBL/GenBank/DDBJ databases">
        <authorList>
            <person name="Will S."/>
            <person name="Neumann-Schaal M."/>
            <person name="Henke P."/>
        </authorList>
    </citation>
    <scope>NUCLEOTIDE SEQUENCE</scope>
    <source>
        <strain evidence="1">PCC 7102</strain>
    </source>
</reference>
<dbReference type="RefSeq" id="WP_127082341.1">
    <property type="nucleotide sequence ID" value="NZ_RSCL01000009.1"/>
</dbReference>
<comment type="caution">
    <text evidence="1">The sequence shown here is derived from an EMBL/GenBank/DDBJ whole genome shotgun (WGS) entry which is preliminary data.</text>
</comment>
<dbReference type="EMBL" id="RSCL01000009">
    <property type="protein sequence ID" value="RUT05083.1"/>
    <property type="molecule type" value="Genomic_DNA"/>
</dbReference>
<organism evidence="1 2">
    <name type="scientific">Dulcicalothrix desertica PCC 7102</name>
    <dbReference type="NCBI Taxonomy" id="232991"/>
    <lineage>
        <taxon>Bacteria</taxon>
        <taxon>Bacillati</taxon>
        <taxon>Cyanobacteriota</taxon>
        <taxon>Cyanophyceae</taxon>
        <taxon>Nostocales</taxon>
        <taxon>Calotrichaceae</taxon>
        <taxon>Dulcicalothrix</taxon>
    </lineage>
</organism>
<name>A0A433VG67_9CYAN</name>
<dbReference type="AlphaFoldDB" id="A0A433VG67"/>
<keyword evidence="2" id="KW-1185">Reference proteome</keyword>
<dbReference type="OrthoDB" id="9866886at2"/>
<evidence type="ECO:0000313" key="2">
    <source>
        <dbReference type="Proteomes" id="UP000271624"/>
    </source>
</evidence>
<accession>A0A433VG67</accession>
<evidence type="ECO:0000313" key="1">
    <source>
        <dbReference type="EMBL" id="RUT05083.1"/>
    </source>
</evidence>
<reference evidence="1" key="2">
    <citation type="journal article" date="2019" name="Genome Biol. Evol.">
        <title>Day and night: Metabolic profiles and evolutionary relationships of six axenic non-marine cyanobacteria.</title>
        <authorList>
            <person name="Will S.E."/>
            <person name="Henke P."/>
            <person name="Boedeker C."/>
            <person name="Huang S."/>
            <person name="Brinkmann H."/>
            <person name="Rohde M."/>
            <person name="Jarek M."/>
            <person name="Friedl T."/>
            <person name="Seufert S."/>
            <person name="Schumacher M."/>
            <person name="Overmann J."/>
            <person name="Neumann-Schaal M."/>
            <person name="Petersen J."/>
        </authorList>
    </citation>
    <scope>NUCLEOTIDE SEQUENCE [LARGE SCALE GENOMIC DNA]</scope>
    <source>
        <strain evidence="1">PCC 7102</strain>
    </source>
</reference>